<name>A0A975GTN6_9BACT</name>
<keyword evidence="1" id="KW-0732">Signal</keyword>
<organism evidence="4 5">
    <name type="scientific">Desulfonema magnum</name>
    <dbReference type="NCBI Taxonomy" id="45655"/>
    <lineage>
        <taxon>Bacteria</taxon>
        <taxon>Pseudomonadati</taxon>
        <taxon>Thermodesulfobacteriota</taxon>
        <taxon>Desulfobacteria</taxon>
        <taxon>Desulfobacterales</taxon>
        <taxon>Desulfococcaceae</taxon>
        <taxon>Desulfonema</taxon>
    </lineage>
</organism>
<keyword evidence="5" id="KW-1185">Reference proteome</keyword>
<evidence type="ECO:0000259" key="3">
    <source>
        <dbReference type="Pfam" id="PF18998"/>
    </source>
</evidence>
<dbReference type="CDD" id="cd08547">
    <property type="entry name" value="Type_II_cohesin"/>
    <property type="match status" value="1"/>
</dbReference>
<dbReference type="SUPFAM" id="SSF49384">
    <property type="entry name" value="Carbohydrate-binding domain"/>
    <property type="match status" value="1"/>
</dbReference>
<accession>A0A975GTN6</accession>
<feature type="signal peptide" evidence="1">
    <location>
        <begin position="1"/>
        <end position="29"/>
    </location>
</feature>
<dbReference type="InterPro" id="IPR002102">
    <property type="entry name" value="Cohesin_dom"/>
</dbReference>
<evidence type="ECO:0000259" key="2">
    <source>
        <dbReference type="Pfam" id="PF00963"/>
    </source>
</evidence>
<dbReference type="RefSeq" id="WP_207680311.1">
    <property type="nucleotide sequence ID" value="NZ_CP061800.1"/>
</dbReference>
<sequence length="698" mass="75007">MEKRRKNYWMSFLLALSLLFGGTASSALAQSADVEIVAPTFFVAGEVVTVDIVVRDHPNFRGADFNITYDPYIFTYIDGQTTDGSSWPIANFTDDGPGSVNVLLAGAAGQVPAAVETTLLQLFFDTADMIPDDSYNFAITYDETDPSKGIIDDTMTPLILTITGESVSLPIRVTATVSTGAETGIIEPAGESFFNAGDTPTYTITPSDCYGVLAFTVDGEDRLAELSNGTSGGTFTFYPPLLNGDNIAITVAFEQLPGCRLPGGCPVILPSENGTISGPMICNEGETPTYTVTPDPHYEIDTFEVLGDENAVLTDNGDGTYSYTFAALPAGSAIAATFKIKQYAVTATADENGAISPAGETEYAALSTPEYTITPNPLYNCVIDTVTVDGADVTGTENYVLNEDRTAVYTFPALEGPAVIEATFTGILNITVTRGIGGSVKAVDNEIIDDVVTVFAGDDQKFKVTAKEGYYIKRVKVDGEKIPLDEDEVTSFSYTFRAIDADHTFKVKFGEMHTITAFAGENGTISPAGDIMVADGDSVTFTITPDENYVVEAVTVDGTEVELTDGTYTFESVDANHAIAASFRRWRGIADIILNGGDYDYDFRIIFDELLRIIQLYNSGAYHCDESGMDGFAPGEGDPLTDYACKPHGSDYDDAEMGNAQDWVIDFGELLRAIQFYNSDGYHVDETTSDGFAPDMTE</sequence>
<reference evidence="4" key="1">
    <citation type="journal article" date="2021" name="Microb. Physiol.">
        <title>Proteogenomic Insights into the Physiology of Marine, Sulfate-Reducing, Filamentous Desulfonema limicola and Desulfonema magnum.</title>
        <authorList>
            <person name="Schnaars V."/>
            <person name="Wohlbrand L."/>
            <person name="Scheve S."/>
            <person name="Hinrichs C."/>
            <person name="Reinhardt R."/>
            <person name="Rabus R."/>
        </authorList>
    </citation>
    <scope>NUCLEOTIDE SEQUENCE</scope>
    <source>
        <strain evidence="4">4be13</strain>
    </source>
</reference>
<evidence type="ECO:0000313" key="5">
    <source>
        <dbReference type="Proteomes" id="UP000663722"/>
    </source>
</evidence>
<dbReference type="Proteomes" id="UP000663722">
    <property type="component" value="Chromosome"/>
</dbReference>
<dbReference type="Pfam" id="PF00963">
    <property type="entry name" value="Cohesin"/>
    <property type="match status" value="1"/>
</dbReference>
<gene>
    <name evidence="4" type="ORF">dnm_094020</name>
</gene>
<dbReference type="Pfam" id="PF18998">
    <property type="entry name" value="Flg_new_2"/>
    <property type="match status" value="1"/>
</dbReference>
<feature type="chain" id="PRO_5038076094" evidence="1">
    <location>
        <begin position="30"/>
        <end position="698"/>
    </location>
</feature>
<proteinExistence type="predicted"/>
<evidence type="ECO:0000313" key="4">
    <source>
        <dbReference type="EMBL" id="QTA93300.1"/>
    </source>
</evidence>
<dbReference type="KEGG" id="dmm:dnm_094020"/>
<dbReference type="Gene3D" id="2.60.40.680">
    <property type="match status" value="1"/>
</dbReference>
<protein>
    <submittedName>
        <fullName evidence="4">Cohesin domain-containing protein</fullName>
    </submittedName>
</protein>
<feature type="domain" description="Bacterial repeat" evidence="3">
    <location>
        <begin position="514"/>
        <end position="584"/>
    </location>
</feature>
<dbReference type="GO" id="GO:0030246">
    <property type="term" value="F:carbohydrate binding"/>
    <property type="evidence" value="ECO:0007669"/>
    <property type="project" value="InterPro"/>
</dbReference>
<dbReference type="AlphaFoldDB" id="A0A975GTN6"/>
<dbReference type="EMBL" id="CP061800">
    <property type="protein sequence ID" value="QTA93300.1"/>
    <property type="molecule type" value="Genomic_DNA"/>
</dbReference>
<dbReference type="InterPro" id="IPR008965">
    <property type="entry name" value="CBM2/CBM3_carb-bd_dom_sf"/>
</dbReference>
<dbReference type="InterPro" id="IPR044060">
    <property type="entry name" value="Bacterial_rp_domain"/>
</dbReference>
<evidence type="ECO:0000256" key="1">
    <source>
        <dbReference type="SAM" id="SignalP"/>
    </source>
</evidence>
<dbReference type="GO" id="GO:0000272">
    <property type="term" value="P:polysaccharide catabolic process"/>
    <property type="evidence" value="ECO:0007669"/>
    <property type="project" value="InterPro"/>
</dbReference>
<feature type="domain" description="Cohesin" evidence="2">
    <location>
        <begin position="44"/>
        <end position="120"/>
    </location>
</feature>